<dbReference type="GeneID" id="81126584"/>
<reference evidence="2 3" key="1">
    <citation type="journal article" date="2019" name="Int. J. Syst. Evol. Microbiol.">
        <title>The Global Catalogue of Microorganisms (GCM) 10K type strain sequencing project: providing services to taxonomists for standard genome sequencing and annotation.</title>
        <authorList>
            <consortium name="The Broad Institute Genomics Platform"/>
            <consortium name="The Broad Institute Genome Sequencing Center for Infectious Disease"/>
            <person name="Wu L."/>
            <person name="Ma J."/>
        </authorList>
    </citation>
    <scope>NUCLEOTIDE SEQUENCE [LARGE SCALE GENOMIC DNA]</scope>
    <source>
        <strain evidence="2 3">DT31</strain>
    </source>
</reference>
<sequence>MPGATHADGTATSAVGRVLLYGALAAGVFAAGLLVTEPAGELGLDIDFKPFFLPYLVIAAIRFDERAVAASVGAAVGEGVLDLVEGYELDDPFGFVGYVVGFLVFGWVLREVAPDESDRRWQALACVCGAGTQAAFEGAAFYLLSDSGVSEALVSVVGNTVTHGVVMGAVPFVLLAPAVLRRFGE</sequence>
<dbReference type="Proteomes" id="UP001596461">
    <property type="component" value="Unassembled WGS sequence"/>
</dbReference>
<name>A0ABD5W4H6_9EURY</name>
<evidence type="ECO:0008006" key="4">
    <source>
        <dbReference type="Google" id="ProtNLM"/>
    </source>
</evidence>
<keyword evidence="1" id="KW-1133">Transmembrane helix</keyword>
<feature type="transmembrane region" description="Helical" evidence="1">
    <location>
        <begin position="121"/>
        <end position="144"/>
    </location>
</feature>
<proteinExistence type="predicted"/>
<keyword evidence="1" id="KW-0812">Transmembrane</keyword>
<keyword evidence="3" id="KW-1185">Reference proteome</keyword>
<dbReference type="EMBL" id="JBHTAH010000001">
    <property type="protein sequence ID" value="MFC7068204.1"/>
    <property type="molecule type" value="Genomic_DNA"/>
</dbReference>
<feature type="transmembrane region" description="Helical" evidence="1">
    <location>
        <begin position="92"/>
        <end position="109"/>
    </location>
</feature>
<evidence type="ECO:0000313" key="2">
    <source>
        <dbReference type="EMBL" id="MFC7068204.1"/>
    </source>
</evidence>
<feature type="transmembrane region" description="Helical" evidence="1">
    <location>
        <begin position="156"/>
        <end position="180"/>
    </location>
</feature>
<evidence type="ECO:0000256" key="1">
    <source>
        <dbReference type="SAM" id="Phobius"/>
    </source>
</evidence>
<feature type="transmembrane region" description="Helical" evidence="1">
    <location>
        <begin position="18"/>
        <end position="35"/>
    </location>
</feature>
<organism evidence="2 3">
    <name type="scientific">Halobaculum lipolyticum</name>
    <dbReference type="NCBI Taxonomy" id="3032001"/>
    <lineage>
        <taxon>Archaea</taxon>
        <taxon>Methanobacteriati</taxon>
        <taxon>Methanobacteriota</taxon>
        <taxon>Stenosarchaea group</taxon>
        <taxon>Halobacteria</taxon>
        <taxon>Halobacteriales</taxon>
        <taxon>Haloferacaceae</taxon>
        <taxon>Halobaculum</taxon>
    </lineage>
</organism>
<evidence type="ECO:0000313" key="3">
    <source>
        <dbReference type="Proteomes" id="UP001596461"/>
    </source>
</evidence>
<protein>
    <recommendedName>
        <fullName evidence="4">Rod shape-determining protein MreD</fullName>
    </recommendedName>
</protein>
<accession>A0ABD5W4H6</accession>
<dbReference type="RefSeq" id="WP_284031668.1">
    <property type="nucleotide sequence ID" value="NZ_CP126154.1"/>
</dbReference>
<comment type="caution">
    <text evidence="2">The sequence shown here is derived from an EMBL/GenBank/DDBJ whole genome shotgun (WGS) entry which is preliminary data.</text>
</comment>
<gene>
    <name evidence="2" type="ORF">ACFQL9_00995</name>
</gene>
<dbReference type="AlphaFoldDB" id="A0ABD5W4H6"/>
<keyword evidence="1" id="KW-0472">Membrane</keyword>